<organism evidence="3 4">
    <name type="scientific">Oxynema aestuarii AP17</name>
    <dbReference type="NCBI Taxonomy" id="2064643"/>
    <lineage>
        <taxon>Bacteria</taxon>
        <taxon>Bacillati</taxon>
        <taxon>Cyanobacteriota</taxon>
        <taxon>Cyanophyceae</taxon>
        <taxon>Oscillatoriophycideae</taxon>
        <taxon>Oscillatoriales</taxon>
        <taxon>Oscillatoriaceae</taxon>
        <taxon>Oxynema</taxon>
        <taxon>Oxynema aestuarii</taxon>
    </lineage>
</organism>
<evidence type="ECO:0000256" key="2">
    <source>
        <dbReference type="SAM" id="SignalP"/>
    </source>
</evidence>
<evidence type="ECO:0000313" key="3">
    <source>
        <dbReference type="EMBL" id="QIZ73421.1"/>
    </source>
</evidence>
<keyword evidence="4" id="KW-1185">Reference proteome</keyword>
<dbReference type="Pfam" id="PF06051">
    <property type="entry name" value="DUF928"/>
    <property type="match status" value="1"/>
</dbReference>
<feature type="region of interest" description="Disordered" evidence="1">
    <location>
        <begin position="34"/>
        <end position="73"/>
    </location>
</feature>
<name>A0A6H1U3L7_9CYAN</name>
<accession>A0A6H1U3L7</accession>
<dbReference type="EMBL" id="CP051167">
    <property type="protein sequence ID" value="QIZ73421.1"/>
    <property type="molecule type" value="Genomic_DNA"/>
</dbReference>
<proteinExistence type="predicted"/>
<sequence>MIRKRSIKKIAQIPIGVLLTIPLAASSILPAQAQSVNTRPGPSDSWLVSEAFSPPNRGAPPATAEGGTRGCGNYEEGAKTLTPLIPEKFLALTVSEHPTFFWYVPGASEQTLEFTLLDKNDEEVIYQTTFAAPVKSGIVSLQLPSENVEALKTGEMYHWYLVTICDPNDRSGDLFVDGWIERTEATMELTAALEDAQPDEIPSIYARNGIWHEALASLAQLRQENPEDSNLAERWQQLLNSVDLGEFSEEPLVARNQSTQE</sequence>
<feature type="signal peptide" evidence="2">
    <location>
        <begin position="1"/>
        <end position="33"/>
    </location>
</feature>
<evidence type="ECO:0000256" key="1">
    <source>
        <dbReference type="SAM" id="MobiDB-lite"/>
    </source>
</evidence>
<dbReference type="AlphaFoldDB" id="A0A6H1U3L7"/>
<dbReference type="Proteomes" id="UP000500857">
    <property type="component" value="Chromosome"/>
</dbReference>
<dbReference type="KEGG" id="oxy:HCG48_24800"/>
<dbReference type="InterPro" id="IPR010328">
    <property type="entry name" value="DUF928"/>
</dbReference>
<feature type="chain" id="PRO_5026105532" evidence="2">
    <location>
        <begin position="34"/>
        <end position="261"/>
    </location>
</feature>
<protein>
    <submittedName>
        <fullName evidence="3">DUF928 domain-containing protein</fullName>
    </submittedName>
</protein>
<dbReference type="RefSeq" id="WP_168571567.1">
    <property type="nucleotide sequence ID" value="NZ_CP051167.1"/>
</dbReference>
<reference evidence="3 4" key="1">
    <citation type="submission" date="2020-04" db="EMBL/GenBank/DDBJ databases">
        <authorList>
            <person name="Basu S."/>
            <person name="Maruthanayagam V."/>
            <person name="Chakraborty S."/>
            <person name="Pramanik A."/>
            <person name="Mukherjee J."/>
            <person name="Brink B."/>
        </authorList>
    </citation>
    <scope>NUCLEOTIDE SEQUENCE [LARGE SCALE GENOMIC DNA]</scope>
    <source>
        <strain evidence="3 4">AP17</strain>
    </source>
</reference>
<gene>
    <name evidence="3" type="ORF">HCG48_24800</name>
</gene>
<keyword evidence="2" id="KW-0732">Signal</keyword>
<evidence type="ECO:0000313" key="4">
    <source>
        <dbReference type="Proteomes" id="UP000500857"/>
    </source>
</evidence>